<feature type="compositionally biased region" description="Low complexity" evidence="11">
    <location>
        <begin position="428"/>
        <end position="447"/>
    </location>
</feature>
<keyword evidence="3" id="KW-0723">Serine/threonine-protein kinase</keyword>
<feature type="region of interest" description="Disordered" evidence="11">
    <location>
        <begin position="402"/>
        <end position="461"/>
    </location>
</feature>
<keyword evidence="15" id="KW-1185">Reference proteome</keyword>
<evidence type="ECO:0000256" key="6">
    <source>
        <dbReference type="ARBA" id="ARBA00022777"/>
    </source>
</evidence>
<keyword evidence="12" id="KW-0812">Transmembrane</keyword>
<dbReference type="Pfam" id="PF00069">
    <property type="entry name" value="Pkinase"/>
    <property type="match status" value="1"/>
</dbReference>
<dbReference type="GO" id="GO:0005524">
    <property type="term" value="F:ATP binding"/>
    <property type="evidence" value="ECO:0007669"/>
    <property type="project" value="UniProtKB-UniRule"/>
</dbReference>
<keyword evidence="6" id="KW-0418">Kinase</keyword>
<dbReference type="EMBL" id="NMUH01000962">
    <property type="protein sequence ID" value="MQL87225.1"/>
    <property type="molecule type" value="Genomic_DNA"/>
</dbReference>
<feature type="region of interest" description="Disordered" evidence="11">
    <location>
        <begin position="270"/>
        <end position="327"/>
    </location>
</feature>
<comment type="catalytic activity">
    <reaction evidence="8">
        <text>L-threonyl-[protein] + ATP = O-phospho-L-threonyl-[protein] + ADP + H(+)</text>
        <dbReference type="Rhea" id="RHEA:46608"/>
        <dbReference type="Rhea" id="RHEA-COMP:11060"/>
        <dbReference type="Rhea" id="RHEA-COMP:11605"/>
        <dbReference type="ChEBI" id="CHEBI:15378"/>
        <dbReference type="ChEBI" id="CHEBI:30013"/>
        <dbReference type="ChEBI" id="CHEBI:30616"/>
        <dbReference type="ChEBI" id="CHEBI:61977"/>
        <dbReference type="ChEBI" id="CHEBI:456216"/>
        <dbReference type="EC" id="2.7.11.1"/>
    </reaction>
</comment>
<dbReference type="PANTHER" id="PTHR43671:SF98">
    <property type="entry name" value="SERINE_THREONINE-PROTEIN KINASE NEK11"/>
    <property type="match status" value="1"/>
</dbReference>
<evidence type="ECO:0000256" key="3">
    <source>
        <dbReference type="ARBA" id="ARBA00022527"/>
    </source>
</evidence>
<feature type="domain" description="Protein kinase" evidence="13">
    <location>
        <begin position="8"/>
        <end position="264"/>
    </location>
</feature>
<dbReference type="PANTHER" id="PTHR43671">
    <property type="entry name" value="SERINE/THREONINE-PROTEIN KINASE NEK"/>
    <property type="match status" value="1"/>
</dbReference>
<dbReference type="Proteomes" id="UP000652761">
    <property type="component" value="Unassembled WGS sequence"/>
</dbReference>
<sequence length="1247" mass="138475">MESRMDQYEIMEQIGRGAFGAAILVNHKVEKKRYVLKKIRLARQTERCRRSAHQEMALIARIQHPFIVEFKEAWVEKGCYVCIVTGYCEGGDIAELIKRSGETLFPEEKLLKWFTQLLMAVEYLHSNFVLHRDLKCSNIFLTREQDVRLGDFGLAKTLKADDLASSGVPRTNDLLFSFQVVGTPNYMCPELLADIPYGFKSDIWSLGMIFFFTVFLAALLVAVCMKWLPIAQPLKPFKALIKSMLRKNPEHRPSASEILRHPHLQPYVNQFNTPPDPISLQSPQTPISPPMHGQASMSESQNSSMSSSDRDSLLSSDKNMSAPSNSDHFGAVADTASTDYAAACDTNWSSLPTAQNTPTCEHGISVGEQDMTKLSCVDQTHKVECKQPKTIKGILAALKDEGKARENSSPLRGNRLKAIGLSSRKANPESSPKISKPVSSGSSSSKSNTDLPSDSPAEANCDTARRASQTLKHLLPVFDSSPKTKARFDGVPLPDPAKQVQEDGTSDRPSQRLPQVKRSSFPAQRTPVPDIPKPNNYAAKTVLRKLSHEREKTPNRRTVYDPVAQEHEQTPNQKAASEPLTRECMKPEREKTPNRRTVYDPVTLEHEQSLNLKRASEPKVCLKKEHEKSPKQRTVHEPVVGEPEQTPSQKMASKFLACDYIKGPPSESLAHECMKTPSSESLAYERLKAPPSESLAHEWMKTPPSESLPHECMKTPSSESWAHEHMRTPPSEHLAHECMRTSPSEHLAQECLKTPTMPIIKESTKMSSILEKCAKNPKIVEEHVGQEHTVVNRKVSEDPVVRASVEVSNQKISHEPKENQIASEMIADRKSTLQEYLKYPNDKINHHAKKPATKKINIGKDVPSNMQETQNFPHPADGVQVGSDSSRLATDQTRDPLSRVKEQSNLSDLSFMLDHVEIFEQIEALNSTPSECKIASHVQSPEPGYSSEASKAHSHSSASHKIENYMMNMDLKQSVASNDDVSSISCLDLSFPSSEQDYVCKDDTSVARPEPSTGSAPGGDDKFTVRELLSSVTEAAPTLPSVTHKMLPLEKSVPSQILETTPASHLTPAFDEVIHVIRHSSFRVGSEQPVKGNVDIGVQNMDMGTLLNVVREDVEMRNPSSLMLKPAGCSESTTTIKSNVSESLSNKEKPTCSEVVKPDSSEGTTNVSREEETPVKETLDVKSFRQRAEALEGLLELSAELLQHNRLEELAVVLKPFGKDKVSPRETAIWLAKSLKGMMIDEANRPN</sequence>
<keyword evidence="4" id="KW-0808">Transferase</keyword>
<evidence type="ECO:0000256" key="2">
    <source>
        <dbReference type="ARBA" id="ARBA00012513"/>
    </source>
</evidence>
<comment type="caution">
    <text evidence="14">The sequence shown here is derived from an EMBL/GenBank/DDBJ whole genome shotgun (WGS) entry which is preliminary data.</text>
</comment>
<feature type="compositionally biased region" description="Basic and acidic residues" evidence="11">
    <location>
        <begin position="892"/>
        <end position="901"/>
    </location>
</feature>
<dbReference type="InterPro" id="IPR008271">
    <property type="entry name" value="Ser/Thr_kinase_AS"/>
</dbReference>
<dbReference type="InterPro" id="IPR017441">
    <property type="entry name" value="Protein_kinase_ATP_BS"/>
</dbReference>
<organism evidence="14 15">
    <name type="scientific">Colocasia esculenta</name>
    <name type="common">Wild taro</name>
    <name type="synonym">Arum esculentum</name>
    <dbReference type="NCBI Taxonomy" id="4460"/>
    <lineage>
        <taxon>Eukaryota</taxon>
        <taxon>Viridiplantae</taxon>
        <taxon>Streptophyta</taxon>
        <taxon>Embryophyta</taxon>
        <taxon>Tracheophyta</taxon>
        <taxon>Spermatophyta</taxon>
        <taxon>Magnoliopsida</taxon>
        <taxon>Liliopsida</taxon>
        <taxon>Araceae</taxon>
        <taxon>Aroideae</taxon>
        <taxon>Colocasieae</taxon>
        <taxon>Colocasia</taxon>
    </lineage>
</organism>
<reference evidence="14" key="1">
    <citation type="submission" date="2017-07" db="EMBL/GenBank/DDBJ databases">
        <title>Taro Niue Genome Assembly and Annotation.</title>
        <authorList>
            <person name="Atibalentja N."/>
            <person name="Keating K."/>
            <person name="Fields C.J."/>
        </authorList>
    </citation>
    <scope>NUCLEOTIDE SEQUENCE</scope>
    <source>
        <strain evidence="14">Niue_2</strain>
        <tissue evidence="14">Leaf</tissue>
    </source>
</reference>
<gene>
    <name evidence="14" type="ORF">Taro_019762</name>
</gene>
<dbReference type="AlphaFoldDB" id="A0A843UUD9"/>
<dbReference type="PROSITE" id="PS00107">
    <property type="entry name" value="PROTEIN_KINASE_ATP"/>
    <property type="match status" value="1"/>
</dbReference>
<proteinExistence type="inferred from homology"/>
<feature type="compositionally biased region" description="Polar residues" evidence="11">
    <location>
        <begin position="317"/>
        <end position="327"/>
    </location>
</feature>
<evidence type="ECO:0000256" key="11">
    <source>
        <dbReference type="SAM" id="MobiDB-lite"/>
    </source>
</evidence>
<dbReference type="InterPro" id="IPR050660">
    <property type="entry name" value="NEK_Ser/Thr_kinase"/>
</dbReference>
<evidence type="ECO:0000256" key="8">
    <source>
        <dbReference type="ARBA" id="ARBA00047899"/>
    </source>
</evidence>
<feature type="compositionally biased region" description="Basic and acidic residues" evidence="11">
    <location>
        <begin position="623"/>
        <end position="636"/>
    </location>
</feature>
<evidence type="ECO:0000256" key="10">
    <source>
        <dbReference type="PROSITE-ProRule" id="PRU10141"/>
    </source>
</evidence>
<dbReference type="InterPro" id="IPR011009">
    <property type="entry name" value="Kinase-like_dom_sf"/>
</dbReference>
<evidence type="ECO:0000256" key="12">
    <source>
        <dbReference type="SAM" id="Phobius"/>
    </source>
</evidence>
<dbReference type="SUPFAM" id="SSF56112">
    <property type="entry name" value="Protein kinase-like (PK-like)"/>
    <property type="match status" value="1"/>
</dbReference>
<feature type="compositionally biased region" description="Basic and acidic residues" evidence="11">
    <location>
        <begin position="1145"/>
        <end position="1160"/>
    </location>
</feature>
<dbReference type="InterPro" id="IPR000719">
    <property type="entry name" value="Prot_kinase_dom"/>
</dbReference>
<feature type="compositionally biased region" description="Polar residues" evidence="11">
    <location>
        <begin position="882"/>
        <end position="891"/>
    </location>
</feature>
<keyword evidence="5 10" id="KW-0547">Nucleotide-binding</keyword>
<dbReference type="EC" id="2.7.11.1" evidence="2"/>
<feature type="region of interest" description="Disordered" evidence="11">
    <location>
        <begin position="623"/>
        <end position="648"/>
    </location>
</feature>
<keyword evidence="7 10" id="KW-0067">ATP-binding</keyword>
<feature type="binding site" evidence="10">
    <location>
        <position position="37"/>
    </location>
    <ligand>
        <name>ATP</name>
        <dbReference type="ChEBI" id="CHEBI:30616"/>
    </ligand>
</feature>
<protein>
    <recommendedName>
        <fullName evidence="2">non-specific serine/threonine protein kinase</fullName>
        <ecNumber evidence="2">2.7.11.1</ecNumber>
    </recommendedName>
</protein>
<feature type="compositionally biased region" description="Basic and acidic residues" evidence="11">
    <location>
        <begin position="580"/>
        <end position="593"/>
    </location>
</feature>
<keyword evidence="12" id="KW-0472">Membrane</keyword>
<name>A0A843UUD9_COLES</name>
<accession>A0A843UUD9</accession>
<dbReference type="SMART" id="SM00220">
    <property type="entry name" value="S_TKc"/>
    <property type="match status" value="1"/>
</dbReference>
<dbReference type="PROSITE" id="PS50011">
    <property type="entry name" value="PROTEIN_KINASE_DOM"/>
    <property type="match status" value="1"/>
</dbReference>
<comment type="catalytic activity">
    <reaction evidence="9">
        <text>L-seryl-[protein] + ATP = O-phospho-L-seryl-[protein] + ADP + H(+)</text>
        <dbReference type="Rhea" id="RHEA:17989"/>
        <dbReference type="Rhea" id="RHEA-COMP:9863"/>
        <dbReference type="Rhea" id="RHEA-COMP:11604"/>
        <dbReference type="ChEBI" id="CHEBI:15378"/>
        <dbReference type="ChEBI" id="CHEBI:29999"/>
        <dbReference type="ChEBI" id="CHEBI:30616"/>
        <dbReference type="ChEBI" id="CHEBI:83421"/>
        <dbReference type="ChEBI" id="CHEBI:456216"/>
        <dbReference type="EC" id="2.7.11.1"/>
    </reaction>
</comment>
<evidence type="ECO:0000256" key="1">
    <source>
        <dbReference type="ARBA" id="ARBA00010886"/>
    </source>
</evidence>
<feature type="compositionally biased region" description="Low complexity" evidence="11">
    <location>
        <begin position="296"/>
        <end position="307"/>
    </location>
</feature>
<feature type="region of interest" description="Disordered" evidence="11">
    <location>
        <begin position="867"/>
        <end position="901"/>
    </location>
</feature>
<dbReference type="PROSITE" id="PS00108">
    <property type="entry name" value="PROTEIN_KINASE_ST"/>
    <property type="match status" value="1"/>
</dbReference>
<dbReference type="GO" id="GO:0055028">
    <property type="term" value="C:cortical microtubule"/>
    <property type="evidence" value="ECO:0007669"/>
    <property type="project" value="TreeGrafter"/>
</dbReference>
<evidence type="ECO:0000256" key="9">
    <source>
        <dbReference type="ARBA" id="ARBA00048679"/>
    </source>
</evidence>
<evidence type="ECO:0000313" key="15">
    <source>
        <dbReference type="Proteomes" id="UP000652761"/>
    </source>
</evidence>
<dbReference type="Gene3D" id="3.30.200.20">
    <property type="entry name" value="Phosphorylase Kinase, domain 1"/>
    <property type="match status" value="1"/>
</dbReference>
<dbReference type="GO" id="GO:0004674">
    <property type="term" value="F:protein serine/threonine kinase activity"/>
    <property type="evidence" value="ECO:0007669"/>
    <property type="project" value="UniProtKB-KW"/>
</dbReference>
<evidence type="ECO:0000256" key="7">
    <source>
        <dbReference type="ARBA" id="ARBA00022840"/>
    </source>
</evidence>
<keyword evidence="12" id="KW-1133">Transmembrane helix</keyword>
<feature type="region of interest" description="Disordered" evidence="11">
    <location>
        <begin position="1003"/>
        <end position="1022"/>
    </location>
</feature>
<feature type="region of interest" description="Disordered" evidence="11">
    <location>
        <begin position="1143"/>
        <end position="1174"/>
    </location>
</feature>
<feature type="transmembrane region" description="Helical" evidence="12">
    <location>
        <begin position="203"/>
        <end position="228"/>
    </location>
</feature>
<feature type="compositionally biased region" description="Polar residues" evidence="11">
    <location>
        <begin position="270"/>
        <end position="285"/>
    </location>
</feature>
<evidence type="ECO:0000256" key="5">
    <source>
        <dbReference type="ARBA" id="ARBA00022741"/>
    </source>
</evidence>
<dbReference type="OrthoDB" id="248923at2759"/>
<feature type="region of interest" description="Disordered" evidence="11">
    <location>
        <begin position="934"/>
        <end position="958"/>
    </location>
</feature>
<dbReference type="FunFam" id="3.30.200.20:FF:000108">
    <property type="entry name" value="Serine/threonine-protein kinase Nek2"/>
    <property type="match status" value="1"/>
</dbReference>
<dbReference type="GO" id="GO:0007017">
    <property type="term" value="P:microtubule-based process"/>
    <property type="evidence" value="ECO:0007669"/>
    <property type="project" value="TreeGrafter"/>
</dbReference>
<comment type="similarity">
    <text evidence="1">Belongs to the protein kinase superfamily. NEK Ser/Thr protein kinase family. NIMA subfamily.</text>
</comment>
<feature type="region of interest" description="Disordered" evidence="11">
    <location>
        <begin position="473"/>
        <end position="594"/>
    </location>
</feature>
<evidence type="ECO:0000313" key="14">
    <source>
        <dbReference type="EMBL" id="MQL87225.1"/>
    </source>
</evidence>
<evidence type="ECO:0000259" key="13">
    <source>
        <dbReference type="PROSITE" id="PS50011"/>
    </source>
</evidence>
<evidence type="ECO:0000256" key="4">
    <source>
        <dbReference type="ARBA" id="ARBA00022679"/>
    </source>
</evidence>
<dbReference type="Gene3D" id="1.10.510.10">
    <property type="entry name" value="Transferase(Phosphotransferase) domain 1"/>
    <property type="match status" value="1"/>
</dbReference>